<reference evidence="2 3" key="1">
    <citation type="submission" date="2016-10" db="EMBL/GenBank/DDBJ databases">
        <title>The genome sequence of Colletotrichum fioriniae PJ7.</title>
        <authorList>
            <person name="Baroncelli R."/>
        </authorList>
    </citation>
    <scope>NUCLEOTIDE SEQUENCE [LARGE SCALE GENOMIC DNA]</scope>
    <source>
        <strain evidence="2">Col 31</strain>
    </source>
</reference>
<organism evidence="2 3">
    <name type="scientific">Colletotrichum melonis</name>
    <dbReference type="NCBI Taxonomy" id="1209925"/>
    <lineage>
        <taxon>Eukaryota</taxon>
        <taxon>Fungi</taxon>
        <taxon>Dikarya</taxon>
        <taxon>Ascomycota</taxon>
        <taxon>Pezizomycotina</taxon>
        <taxon>Sordariomycetes</taxon>
        <taxon>Hypocreomycetidae</taxon>
        <taxon>Glomerellales</taxon>
        <taxon>Glomerellaceae</taxon>
        <taxon>Colletotrichum</taxon>
        <taxon>Colletotrichum acutatum species complex</taxon>
    </lineage>
</organism>
<feature type="domain" description="2EXR" evidence="1">
    <location>
        <begin position="7"/>
        <end position="98"/>
    </location>
</feature>
<dbReference type="Proteomes" id="UP001239795">
    <property type="component" value="Unassembled WGS sequence"/>
</dbReference>
<evidence type="ECO:0000313" key="3">
    <source>
        <dbReference type="Proteomes" id="UP001239795"/>
    </source>
</evidence>
<dbReference type="Pfam" id="PF20150">
    <property type="entry name" value="2EXR"/>
    <property type="match status" value="1"/>
</dbReference>
<dbReference type="AlphaFoldDB" id="A0AAI9TX89"/>
<protein>
    <recommendedName>
        <fullName evidence="1">2EXR domain-containing protein</fullName>
    </recommendedName>
</protein>
<keyword evidence="3" id="KW-1185">Reference proteome</keyword>
<sequence>MSALVEFKLFKLLPKEIRRIVWREALEDRLVVVNSKTDWLARRSRLPAMFAVHRDSRESFLGMYIRLISESTGMPHNTSSFAWLAKDHVYLNPDDDTLILGTIVGRLGGFRFALASPQWREKVGDLGDSTTSPTFPGYIKKRPQKVRLHDTCFLQRISNRRLDRGENLHSYSPFNIAYPAGPIPLPSFQFPCLEVIHLVSLLRIPIPIITHHGLTAWSMRGMGVHFRYVLPTSELYCHREPTLPSKYFGGIRPNDRISDDHFRVDSNESFGIRIDIFRDSNLDWVTDA</sequence>
<evidence type="ECO:0000313" key="2">
    <source>
        <dbReference type="EMBL" id="KAK1446357.1"/>
    </source>
</evidence>
<dbReference type="EMBL" id="MLGG01000090">
    <property type="protein sequence ID" value="KAK1446357.1"/>
    <property type="molecule type" value="Genomic_DNA"/>
</dbReference>
<accession>A0AAI9TX89</accession>
<dbReference type="InterPro" id="IPR045518">
    <property type="entry name" value="2EXR"/>
</dbReference>
<gene>
    <name evidence="2" type="ORF">CMEL01_10600</name>
</gene>
<comment type="caution">
    <text evidence="2">The sequence shown here is derived from an EMBL/GenBank/DDBJ whole genome shotgun (WGS) entry which is preliminary data.</text>
</comment>
<proteinExistence type="predicted"/>
<name>A0AAI9TX89_9PEZI</name>
<evidence type="ECO:0000259" key="1">
    <source>
        <dbReference type="Pfam" id="PF20150"/>
    </source>
</evidence>